<dbReference type="InterPro" id="IPR039424">
    <property type="entry name" value="SBP_5"/>
</dbReference>
<dbReference type="PIRSF" id="PIRSF002741">
    <property type="entry name" value="MppA"/>
    <property type="match status" value="1"/>
</dbReference>
<feature type="domain" description="Solute-binding protein family 5" evidence="5">
    <location>
        <begin position="108"/>
        <end position="516"/>
    </location>
</feature>
<dbReference type="OrthoDB" id="9803988at2"/>
<dbReference type="Proteomes" id="UP000281128">
    <property type="component" value="Unassembled WGS sequence"/>
</dbReference>
<comment type="caution">
    <text evidence="6">The sequence shown here is derived from an EMBL/GenBank/DDBJ whole genome shotgun (WGS) entry which is preliminary data.</text>
</comment>
<sequence>MRSVFFPLMGRVSAFLCWALPGLMATQAALAEQQHGMAMYGAPALPPDFVSLPYVNPDAPKGGAVVTGNIGGFDSLNPFQLTGSPPWQLRFFAYESLMGRSWDEPFTIYGLLAESVEVGPNREWVEFTLRPEARFSDDSPVTVEDVLWSLETLGTVGNLRYRDLWSKVAKAEQTGPRSLRITFNAPERDLALLVGLRPIIKKAQWAEKDFADGGLADIPIGSAPYVVESYEVNRNVVLRRNPDYWGRDLPLRRGTNNFDEIRIEFYGDNAVMKEAFKAGEISYVREFNAEKWESQYNFPAVQRGEIVKSEIPNGKPSGITGFVMNTRRAPLDDWRVRDALIHAFNFEYVNDVLTGGRQPRITSYFSGSELGMRPGPASPKVRALLEPFADSLPPGALEGYALPEGDGSARNRANLRHALRMLEEAGWTVQDGVMRNAAGAPLELTVVLQQDGLIQQATSIMELYARALERLGITLRIESIDKAQYAERERSFDFDLTFMRRDLSLSPGNEQYLYWGAEGADTPGGRNLMGMKSAAADAMIAAMLSARTHEEFVTATRALDRVLISGRYVIPIHSYAVGRIAHKRQLHYPADRLPLYGDGVGFLPEVWWYADEDAGAQD</sequence>
<feature type="signal peptide" evidence="4">
    <location>
        <begin position="1"/>
        <end position="31"/>
    </location>
</feature>
<dbReference type="SUPFAM" id="SSF53850">
    <property type="entry name" value="Periplasmic binding protein-like II"/>
    <property type="match status" value="1"/>
</dbReference>
<evidence type="ECO:0000256" key="1">
    <source>
        <dbReference type="ARBA" id="ARBA00004418"/>
    </source>
</evidence>
<dbReference type="Pfam" id="PF00496">
    <property type="entry name" value="SBP_bac_5"/>
    <property type="match status" value="1"/>
</dbReference>
<dbReference type="PANTHER" id="PTHR30290">
    <property type="entry name" value="PERIPLASMIC BINDING COMPONENT OF ABC TRANSPORTER"/>
    <property type="match status" value="1"/>
</dbReference>
<reference evidence="6 7" key="1">
    <citation type="submission" date="2018-09" db="EMBL/GenBank/DDBJ databases">
        <title>Roseovarius spongiae sp. nov., isolated from a marine sponge.</title>
        <authorList>
            <person name="Zhuang L."/>
            <person name="Luo L."/>
        </authorList>
    </citation>
    <scope>NUCLEOTIDE SEQUENCE [LARGE SCALE GENOMIC DNA]</scope>
    <source>
        <strain evidence="6 7">HN-E21</strain>
    </source>
</reference>
<dbReference type="GO" id="GO:0042884">
    <property type="term" value="P:microcin transport"/>
    <property type="evidence" value="ECO:0007669"/>
    <property type="project" value="TreeGrafter"/>
</dbReference>
<dbReference type="GO" id="GO:0015833">
    <property type="term" value="P:peptide transport"/>
    <property type="evidence" value="ECO:0007669"/>
    <property type="project" value="TreeGrafter"/>
</dbReference>
<evidence type="ECO:0000256" key="2">
    <source>
        <dbReference type="ARBA" id="ARBA00005695"/>
    </source>
</evidence>
<dbReference type="InterPro" id="IPR030678">
    <property type="entry name" value="Peptide/Ni-bd"/>
</dbReference>
<feature type="chain" id="PRO_5017358479" evidence="4">
    <location>
        <begin position="32"/>
        <end position="618"/>
    </location>
</feature>
<dbReference type="PANTHER" id="PTHR30290:SF64">
    <property type="entry name" value="ABC TRANSPORTER PERIPLASMIC BINDING PROTEIN"/>
    <property type="match status" value="1"/>
</dbReference>
<comment type="subcellular location">
    <subcellularLocation>
        <location evidence="1">Periplasm</location>
    </subcellularLocation>
</comment>
<dbReference type="CDD" id="cd08497">
    <property type="entry name" value="MbnE-like"/>
    <property type="match status" value="1"/>
</dbReference>
<dbReference type="Gene3D" id="3.40.190.10">
    <property type="entry name" value="Periplasmic binding protein-like II"/>
    <property type="match status" value="1"/>
</dbReference>
<dbReference type="GO" id="GO:0043190">
    <property type="term" value="C:ATP-binding cassette (ABC) transporter complex"/>
    <property type="evidence" value="ECO:0007669"/>
    <property type="project" value="InterPro"/>
</dbReference>
<evidence type="ECO:0000256" key="3">
    <source>
        <dbReference type="ARBA" id="ARBA00022729"/>
    </source>
</evidence>
<evidence type="ECO:0000313" key="6">
    <source>
        <dbReference type="EMBL" id="RKF17155.1"/>
    </source>
</evidence>
<dbReference type="Gene3D" id="3.10.105.10">
    <property type="entry name" value="Dipeptide-binding Protein, Domain 3"/>
    <property type="match status" value="1"/>
</dbReference>
<organism evidence="6 7">
    <name type="scientific">Roseovarius spongiae</name>
    <dbReference type="NCBI Taxonomy" id="2320272"/>
    <lineage>
        <taxon>Bacteria</taxon>
        <taxon>Pseudomonadati</taxon>
        <taxon>Pseudomonadota</taxon>
        <taxon>Alphaproteobacteria</taxon>
        <taxon>Rhodobacterales</taxon>
        <taxon>Roseobacteraceae</taxon>
        <taxon>Roseovarius</taxon>
    </lineage>
</organism>
<dbReference type="AlphaFoldDB" id="A0A3A8B700"/>
<dbReference type="EMBL" id="RAPE01000001">
    <property type="protein sequence ID" value="RKF17155.1"/>
    <property type="molecule type" value="Genomic_DNA"/>
</dbReference>
<accession>A0A3A8B700</accession>
<evidence type="ECO:0000259" key="5">
    <source>
        <dbReference type="Pfam" id="PF00496"/>
    </source>
</evidence>
<comment type="similarity">
    <text evidence="2">Belongs to the bacterial solute-binding protein 5 family.</text>
</comment>
<evidence type="ECO:0000313" key="7">
    <source>
        <dbReference type="Proteomes" id="UP000281128"/>
    </source>
</evidence>
<proteinExistence type="inferred from homology"/>
<name>A0A3A8B700_9RHOB</name>
<dbReference type="InterPro" id="IPR000914">
    <property type="entry name" value="SBP_5_dom"/>
</dbReference>
<keyword evidence="3 4" id="KW-0732">Signal</keyword>
<keyword evidence="7" id="KW-1185">Reference proteome</keyword>
<dbReference type="GO" id="GO:1904680">
    <property type="term" value="F:peptide transmembrane transporter activity"/>
    <property type="evidence" value="ECO:0007669"/>
    <property type="project" value="TreeGrafter"/>
</dbReference>
<dbReference type="GO" id="GO:0030288">
    <property type="term" value="C:outer membrane-bounded periplasmic space"/>
    <property type="evidence" value="ECO:0007669"/>
    <property type="project" value="TreeGrafter"/>
</dbReference>
<gene>
    <name evidence="6" type="ORF">D6850_06525</name>
</gene>
<protein>
    <submittedName>
        <fullName evidence="6">ABC transporter substrate-binding protein</fullName>
    </submittedName>
</protein>
<evidence type="ECO:0000256" key="4">
    <source>
        <dbReference type="SAM" id="SignalP"/>
    </source>
</evidence>